<evidence type="ECO:0000259" key="8">
    <source>
        <dbReference type="Pfam" id="PF17189"/>
    </source>
</evidence>
<dbReference type="Gene3D" id="2.60.40.1180">
    <property type="entry name" value="Golgi alpha-mannosidase II"/>
    <property type="match status" value="1"/>
</dbReference>
<keyword evidence="6" id="KW-0443">Lipid metabolism</keyword>
<dbReference type="GO" id="GO:0004348">
    <property type="term" value="F:glucosylceramidase activity"/>
    <property type="evidence" value="ECO:0007669"/>
    <property type="project" value="UniProtKB-EC"/>
</dbReference>
<dbReference type="GO" id="GO:0016020">
    <property type="term" value="C:membrane"/>
    <property type="evidence" value="ECO:0007669"/>
    <property type="project" value="GOC"/>
</dbReference>
<accession>A0A0K8UF56</accession>
<dbReference type="InterPro" id="IPR017853">
    <property type="entry name" value="GH"/>
</dbReference>
<dbReference type="InterPro" id="IPR001139">
    <property type="entry name" value="Glyco_hydro_30"/>
</dbReference>
<dbReference type="Pfam" id="PF02055">
    <property type="entry name" value="Glyco_hydro_30"/>
    <property type="match status" value="1"/>
</dbReference>
<protein>
    <recommendedName>
        <fullName evidence="3 6">Glucosylceramidase</fullName>
        <ecNumber evidence="3 6">3.2.1.45</ecNumber>
    </recommendedName>
</protein>
<dbReference type="EC" id="3.2.1.45" evidence="3 6"/>
<gene>
    <name evidence="9" type="primary">GBA_0</name>
    <name evidence="9" type="ORF">c0_g1_i1</name>
</gene>
<dbReference type="EMBL" id="GDHF01027045">
    <property type="protein sequence ID" value="JAI25269.1"/>
    <property type="molecule type" value="Transcribed_RNA"/>
</dbReference>
<dbReference type="InterPro" id="IPR033452">
    <property type="entry name" value="GH30_C"/>
</dbReference>
<comment type="catalytic activity">
    <reaction evidence="1">
        <text>a beta-D-glucosyl-(1&lt;-&gt;1')-N-acylsphing-4-enine + H2O = an N-acylsphing-4-enine + D-glucose</text>
        <dbReference type="Rhea" id="RHEA:13269"/>
        <dbReference type="ChEBI" id="CHEBI:4167"/>
        <dbReference type="ChEBI" id="CHEBI:15377"/>
        <dbReference type="ChEBI" id="CHEBI:22801"/>
        <dbReference type="ChEBI" id="CHEBI:52639"/>
        <dbReference type="EC" id="3.2.1.45"/>
    </reaction>
    <physiologicalReaction direction="left-to-right" evidence="1">
        <dbReference type="Rhea" id="RHEA:13270"/>
    </physiologicalReaction>
</comment>
<dbReference type="Gene3D" id="3.20.20.80">
    <property type="entry name" value="Glycosidases"/>
    <property type="match status" value="1"/>
</dbReference>
<dbReference type="InterPro" id="IPR033453">
    <property type="entry name" value="Glyco_hydro_30_TIM-barrel"/>
</dbReference>
<organism evidence="9">
    <name type="scientific">Bactrocera latifrons</name>
    <name type="common">Malaysian fruit fly</name>
    <name type="synonym">Chaetodacus latifrons</name>
    <dbReference type="NCBI Taxonomy" id="174628"/>
    <lineage>
        <taxon>Eukaryota</taxon>
        <taxon>Metazoa</taxon>
        <taxon>Ecdysozoa</taxon>
        <taxon>Arthropoda</taxon>
        <taxon>Hexapoda</taxon>
        <taxon>Insecta</taxon>
        <taxon>Pterygota</taxon>
        <taxon>Neoptera</taxon>
        <taxon>Endopterygota</taxon>
        <taxon>Diptera</taxon>
        <taxon>Brachycera</taxon>
        <taxon>Muscomorpha</taxon>
        <taxon>Tephritoidea</taxon>
        <taxon>Tephritidae</taxon>
        <taxon>Bactrocera</taxon>
        <taxon>Bactrocera</taxon>
    </lineage>
</organism>
<comment type="similarity">
    <text evidence="2 6">Belongs to the glycosyl hydrolase 30 family.</text>
</comment>
<feature type="domain" description="Glycosyl hydrolase family 30 TIM-barrel" evidence="7">
    <location>
        <begin position="185"/>
        <end position="536"/>
    </location>
</feature>
<sequence length="603" mass="68968">ELRTSVVYTNRVLTINQRSTFSNEVVLAPKLVNYTKSRGSAKMIYKIFLLLILCWNYDKFTANASSDCTPRRTKFGLVCVCTSEHCDYLENPQPSSNELVVISSSKEGLRFAVSTLNFGEINTKTITETSLNESNFDFENSAVIVDSRQTFAQILVDTSELLTSRFTANNPLKLRVNRSVEYQKITGFGGAFTGTVSHLLGQLDQKLQDHIYKSYYHKDGIGFNMLRTPIGGCDFDLAPWAYNEEPRDDPKLSNFQKLDPRDEIKVQQIERLKSVSDLENLKIMALAWSSPTWMKTNGMWSGIGLLKTEYYQAWADYHLRFIELMDAKNMPIWAISTGNEPLNGIAFFFFVHFMSLGWIPRNQAVWLNDFLGPTIRKSKFKNVLIFGNDDQRFSYPSWFIQMNRTRPGVLNYLDGLAVHWYWDEMFAPNLVDLTVAQLPGKIVLNTESSIGDKPWQTHGPELGSWERGEQYARDILHNLQHSYNGWIDWNIVLDEQGGPNYVKNYVDAAVIVNATNRAEIYKQPIFYGMGHFSKFLPEGSVRIEARMLSVAVEVLAFKRPDQRIAVVLLNSESRAVDVLLTDSERGEIKINIPAHSWHTIIYN</sequence>
<dbReference type="AlphaFoldDB" id="A0A0K8UF56"/>
<proteinExistence type="inferred from homology"/>
<evidence type="ECO:0000256" key="2">
    <source>
        <dbReference type="ARBA" id="ARBA00005382"/>
    </source>
</evidence>
<keyword evidence="4" id="KW-0732">Signal</keyword>
<dbReference type="Pfam" id="PF17189">
    <property type="entry name" value="Glyco_hydro_30C"/>
    <property type="match status" value="1"/>
</dbReference>
<reference evidence="9" key="1">
    <citation type="submission" date="2015-06" db="EMBL/GenBank/DDBJ databases">
        <authorList>
            <person name="Hoefler B.C."/>
            <person name="Straight P.D."/>
        </authorList>
    </citation>
    <scope>NUCLEOTIDE SEQUENCE</scope>
</reference>
<evidence type="ECO:0000256" key="6">
    <source>
        <dbReference type="RuleBase" id="RU361188"/>
    </source>
</evidence>
<feature type="domain" description="Glycosyl hydrolase family 30 beta sandwich" evidence="8">
    <location>
        <begin position="539"/>
        <end position="600"/>
    </location>
</feature>
<dbReference type="SUPFAM" id="SSF51445">
    <property type="entry name" value="(Trans)glycosidases"/>
    <property type="match status" value="1"/>
</dbReference>
<evidence type="ECO:0000259" key="7">
    <source>
        <dbReference type="Pfam" id="PF02055"/>
    </source>
</evidence>
<dbReference type="PANTHER" id="PTHR11069">
    <property type="entry name" value="GLUCOSYLCERAMIDASE"/>
    <property type="match status" value="1"/>
</dbReference>
<dbReference type="PANTHER" id="PTHR11069:SF23">
    <property type="entry name" value="LYSOSOMAL ACID GLUCOSYLCERAMIDASE"/>
    <property type="match status" value="1"/>
</dbReference>
<keyword evidence="6" id="KW-0326">Glycosidase</keyword>
<dbReference type="GO" id="GO:0006680">
    <property type="term" value="P:glucosylceramide catabolic process"/>
    <property type="evidence" value="ECO:0007669"/>
    <property type="project" value="TreeGrafter"/>
</dbReference>
<evidence type="ECO:0000256" key="4">
    <source>
        <dbReference type="ARBA" id="ARBA00022729"/>
    </source>
</evidence>
<evidence type="ECO:0000256" key="3">
    <source>
        <dbReference type="ARBA" id="ARBA00012658"/>
    </source>
</evidence>
<evidence type="ECO:0000256" key="1">
    <source>
        <dbReference type="ARBA" id="ARBA00001013"/>
    </source>
</evidence>
<dbReference type="OrthoDB" id="2160638at2759"/>
<name>A0A0K8UF56_BACLA</name>
<keyword evidence="5 6" id="KW-0378">Hydrolase</keyword>
<keyword evidence="6" id="KW-0746">Sphingolipid metabolism</keyword>
<evidence type="ECO:0000313" key="9">
    <source>
        <dbReference type="EMBL" id="JAI25269.1"/>
    </source>
</evidence>
<evidence type="ECO:0000256" key="5">
    <source>
        <dbReference type="ARBA" id="ARBA00022801"/>
    </source>
</evidence>
<dbReference type="InterPro" id="IPR013780">
    <property type="entry name" value="Glyco_hydro_b"/>
</dbReference>
<feature type="non-terminal residue" evidence="9">
    <location>
        <position position="1"/>
    </location>
</feature>